<feature type="chain" id="PRO_5037793194" evidence="2">
    <location>
        <begin position="17"/>
        <end position="112"/>
    </location>
</feature>
<protein>
    <submittedName>
        <fullName evidence="4">Uncharacterized protein</fullName>
    </submittedName>
</protein>
<evidence type="ECO:0000256" key="1">
    <source>
        <dbReference type="SAM" id="MobiDB-lite"/>
    </source>
</evidence>
<feature type="signal peptide" evidence="2">
    <location>
        <begin position="1"/>
        <end position="16"/>
    </location>
</feature>
<evidence type="ECO:0000313" key="3">
    <source>
        <dbReference type="Proteomes" id="UP000887540"/>
    </source>
</evidence>
<feature type="region of interest" description="Disordered" evidence="1">
    <location>
        <begin position="54"/>
        <end position="112"/>
    </location>
</feature>
<organism evidence="3 4">
    <name type="scientific">Acrobeloides nanus</name>
    <dbReference type="NCBI Taxonomy" id="290746"/>
    <lineage>
        <taxon>Eukaryota</taxon>
        <taxon>Metazoa</taxon>
        <taxon>Ecdysozoa</taxon>
        <taxon>Nematoda</taxon>
        <taxon>Chromadorea</taxon>
        <taxon>Rhabditida</taxon>
        <taxon>Tylenchina</taxon>
        <taxon>Cephalobomorpha</taxon>
        <taxon>Cephaloboidea</taxon>
        <taxon>Cephalobidae</taxon>
        <taxon>Acrobeloides</taxon>
    </lineage>
</organism>
<keyword evidence="3" id="KW-1185">Reference proteome</keyword>
<name>A0A914D900_9BILA</name>
<sequence>MALVGTQLAIMACVLCKSDCCKCCCVSVDKKKKKTLKSIKAASAADIYMAPTPEGRRYLPKKSRKPPDPSVIKVNKANAREWRSQEKLWMEKKTGSQGSLHSGYAATPYKYR</sequence>
<proteinExistence type="predicted"/>
<dbReference type="AlphaFoldDB" id="A0A914D900"/>
<dbReference type="WBParaSite" id="ACRNAN_scaffold21334.g13724.t1">
    <property type="protein sequence ID" value="ACRNAN_scaffold21334.g13724.t1"/>
    <property type="gene ID" value="ACRNAN_scaffold21334.g13724"/>
</dbReference>
<keyword evidence="2" id="KW-0732">Signal</keyword>
<feature type="compositionally biased region" description="Basic and acidic residues" evidence="1">
    <location>
        <begin position="78"/>
        <end position="94"/>
    </location>
</feature>
<accession>A0A914D900</accession>
<dbReference type="Proteomes" id="UP000887540">
    <property type="component" value="Unplaced"/>
</dbReference>
<evidence type="ECO:0000313" key="4">
    <source>
        <dbReference type="WBParaSite" id="ACRNAN_scaffold21334.g13724.t1"/>
    </source>
</evidence>
<evidence type="ECO:0000256" key="2">
    <source>
        <dbReference type="SAM" id="SignalP"/>
    </source>
</evidence>
<reference evidence="4" key="1">
    <citation type="submission" date="2022-11" db="UniProtKB">
        <authorList>
            <consortium name="WormBaseParasite"/>
        </authorList>
    </citation>
    <scope>IDENTIFICATION</scope>
</reference>